<dbReference type="PROSITE" id="PS51257">
    <property type="entry name" value="PROKAR_LIPOPROTEIN"/>
    <property type="match status" value="1"/>
</dbReference>
<keyword evidence="4" id="KW-1185">Reference proteome</keyword>
<evidence type="ECO:0008006" key="5">
    <source>
        <dbReference type="Google" id="ProtNLM"/>
    </source>
</evidence>
<comment type="caution">
    <text evidence="3">The sequence shown here is derived from an EMBL/GenBank/DDBJ whole genome shotgun (WGS) entry which is preliminary data.</text>
</comment>
<feature type="chain" id="PRO_5046352650" description="Substrate import-associated zinc metallohydrolase lipoprotein" evidence="2">
    <location>
        <begin position="26"/>
        <end position="442"/>
    </location>
</feature>
<proteinExistence type="predicted"/>
<feature type="signal peptide" evidence="2">
    <location>
        <begin position="1"/>
        <end position="25"/>
    </location>
</feature>
<dbReference type="EMBL" id="JAJJMO010000001">
    <property type="protein sequence ID" value="MCC9073025.1"/>
    <property type="molecule type" value="Genomic_DNA"/>
</dbReference>
<feature type="compositionally biased region" description="Polar residues" evidence="1">
    <location>
        <begin position="418"/>
        <end position="442"/>
    </location>
</feature>
<gene>
    <name evidence="3" type="ORF">LNQ49_15705</name>
</gene>
<feature type="region of interest" description="Disordered" evidence="1">
    <location>
        <begin position="417"/>
        <end position="442"/>
    </location>
</feature>
<organism evidence="3 4">
    <name type="scientific">Flavobacterium pisciphilum</name>
    <dbReference type="NCBI Taxonomy" id="2893755"/>
    <lineage>
        <taxon>Bacteria</taxon>
        <taxon>Pseudomonadati</taxon>
        <taxon>Bacteroidota</taxon>
        <taxon>Flavobacteriia</taxon>
        <taxon>Flavobacteriales</taxon>
        <taxon>Flavobacteriaceae</taxon>
        <taxon>Flavobacterium</taxon>
    </lineage>
</organism>
<protein>
    <recommendedName>
        <fullName evidence="5">Substrate import-associated zinc metallohydrolase lipoprotein</fullName>
    </recommendedName>
</protein>
<sequence>MNKFLSILALIGVFSLLLLSSCATEDYINEKPIDPTIVNQAKYYFEKNSIELKNNIYFLGNPDWQKGIFVNDTLLVLLISEDPIFIKDVNKDIEFGYLKSSLVITKNKYDNGFDYNLKVSFYSDINTFIIKRYHLYDNKNVLISDNGKKPRKKNKNQSITSKTSCVHWGTFLIREGGQDILLRDWWECTGTVDDDEQAPPDGGGSGGEVLTKAQLIEDYIYDAKLDPCPKAILAQLKNATNCDIANILTKLGANSVYSVTISSGDAGMVPAFSKAVSPNNYEIVMNNERYTSSTQLYKAANLVHELAHVFFMSLVDDYNSSQNPNVFNEFPVLFQKYVDTKYPGGKENAQHEEMADNYVDAIGATLQEFQTGVAVPYGKKPLQVYVDLAWGGLRDAPIFGKKFPKGSAERLRIENRLASEQTGNTVGTGTPQQQNTIGKPCK</sequence>
<evidence type="ECO:0000256" key="2">
    <source>
        <dbReference type="SAM" id="SignalP"/>
    </source>
</evidence>
<dbReference type="RefSeq" id="WP_229989976.1">
    <property type="nucleotide sequence ID" value="NZ_JAJJMO010000001.1"/>
</dbReference>
<keyword evidence="2" id="KW-0732">Signal</keyword>
<evidence type="ECO:0000313" key="4">
    <source>
        <dbReference type="Proteomes" id="UP001430919"/>
    </source>
</evidence>
<reference evidence="3" key="1">
    <citation type="submission" date="2021-11" db="EMBL/GenBank/DDBJ databases">
        <title>Description of novel Flavobacterium species.</title>
        <authorList>
            <person name="Saticioglu I.B."/>
            <person name="Ay H."/>
            <person name="Altun S."/>
            <person name="Duman M."/>
        </authorList>
    </citation>
    <scope>NUCLEOTIDE SEQUENCE</scope>
    <source>
        <strain evidence="3">F-65</strain>
    </source>
</reference>
<accession>A0ABS8MW82</accession>
<name>A0ABS8MW82_9FLAO</name>
<dbReference type="Proteomes" id="UP001430919">
    <property type="component" value="Unassembled WGS sequence"/>
</dbReference>
<evidence type="ECO:0000256" key="1">
    <source>
        <dbReference type="SAM" id="MobiDB-lite"/>
    </source>
</evidence>
<evidence type="ECO:0000313" key="3">
    <source>
        <dbReference type="EMBL" id="MCC9073025.1"/>
    </source>
</evidence>